<feature type="region of interest" description="Disordered" evidence="1">
    <location>
        <begin position="1"/>
        <end position="30"/>
    </location>
</feature>
<proteinExistence type="predicted"/>
<dbReference type="EMBL" id="VNHW01000007">
    <property type="protein sequence ID" value="TYP87176.1"/>
    <property type="molecule type" value="Genomic_DNA"/>
</dbReference>
<evidence type="ECO:0000313" key="3">
    <source>
        <dbReference type="Proteomes" id="UP000322499"/>
    </source>
</evidence>
<accession>A0A5S5CWG0</accession>
<reference evidence="2 3" key="1">
    <citation type="submission" date="2019-07" db="EMBL/GenBank/DDBJ databases">
        <title>Genomic Encyclopedia of Archaeal and Bacterial Type Strains, Phase II (KMG-II): from individual species to whole genera.</title>
        <authorList>
            <person name="Goeker M."/>
        </authorList>
    </citation>
    <scope>NUCLEOTIDE SEQUENCE [LARGE SCALE GENOMIC DNA]</scope>
    <source>
        <strain evidence="2 3">DSM 46842</strain>
    </source>
</reference>
<dbReference type="RefSeq" id="WP_166533354.1">
    <property type="nucleotide sequence ID" value="NZ_VNHW01000007.1"/>
</dbReference>
<organism evidence="2 3">
    <name type="scientific">Blastococcus xanthinilyticus</name>
    <dbReference type="NCBI Taxonomy" id="1564164"/>
    <lineage>
        <taxon>Bacteria</taxon>
        <taxon>Bacillati</taxon>
        <taxon>Actinomycetota</taxon>
        <taxon>Actinomycetes</taxon>
        <taxon>Geodermatophilales</taxon>
        <taxon>Geodermatophilaceae</taxon>
        <taxon>Blastococcus</taxon>
    </lineage>
</organism>
<name>A0A5S5CWG0_9ACTN</name>
<comment type="caution">
    <text evidence="2">The sequence shown here is derived from an EMBL/GenBank/DDBJ whole genome shotgun (WGS) entry which is preliminary data.</text>
</comment>
<keyword evidence="3" id="KW-1185">Reference proteome</keyword>
<evidence type="ECO:0000313" key="2">
    <source>
        <dbReference type="EMBL" id="TYP87176.1"/>
    </source>
</evidence>
<sequence length="59" mass="6486">MLGPLLTETADHARPGRPHAAGSDRGRGPHVHWFRRVGEDPFSSATLYRCRCGVVRAGF</sequence>
<gene>
    <name evidence="2" type="ORF">BD833_107116</name>
</gene>
<protein>
    <submittedName>
        <fullName evidence="2">Uncharacterized protein</fullName>
    </submittedName>
</protein>
<evidence type="ECO:0000256" key="1">
    <source>
        <dbReference type="SAM" id="MobiDB-lite"/>
    </source>
</evidence>
<dbReference type="AlphaFoldDB" id="A0A5S5CWG0"/>
<dbReference type="Proteomes" id="UP000322499">
    <property type="component" value="Unassembled WGS sequence"/>
</dbReference>